<feature type="transmembrane region" description="Helical" evidence="9">
    <location>
        <begin position="208"/>
        <end position="229"/>
    </location>
</feature>
<keyword evidence="4" id="KW-0326">Glycosidase</keyword>
<feature type="compositionally biased region" description="Low complexity" evidence="8">
    <location>
        <begin position="13"/>
        <end position="28"/>
    </location>
</feature>
<keyword evidence="2" id="KW-0378">Hydrolase</keyword>
<proteinExistence type="inferred from homology"/>
<dbReference type="SUPFAM" id="SSF51445">
    <property type="entry name" value="(Trans)glycosidases"/>
    <property type="match status" value="1"/>
</dbReference>
<protein>
    <recommendedName>
        <fullName evidence="7">glucan 1,3-beta-glucosidase</fullName>
        <ecNumber evidence="7">3.2.1.58</ecNumber>
    </recommendedName>
</protein>
<dbReference type="AlphaFoldDB" id="A0AAW0YWD6"/>
<dbReference type="GO" id="GO:0071555">
    <property type="term" value="P:cell wall organization"/>
    <property type="evidence" value="ECO:0007669"/>
    <property type="project" value="UniProtKB-KW"/>
</dbReference>
<feature type="compositionally biased region" description="Low complexity" evidence="8">
    <location>
        <begin position="253"/>
        <end position="276"/>
    </location>
</feature>
<dbReference type="PANTHER" id="PTHR31297:SF34">
    <property type="entry name" value="GLUCAN 1,3-BETA-GLUCOSIDASE 2"/>
    <property type="match status" value="1"/>
</dbReference>
<comment type="caution">
    <text evidence="10">The sequence shown here is derived from an EMBL/GenBank/DDBJ whole genome shotgun (WGS) entry which is preliminary data.</text>
</comment>
<dbReference type="Proteomes" id="UP001388673">
    <property type="component" value="Unassembled WGS sequence"/>
</dbReference>
<dbReference type="GO" id="GO:0009986">
    <property type="term" value="C:cell surface"/>
    <property type="evidence" value="ECO:0007669"/>
    <property type="project" value="TreeGrafter"/>
</dbReference>
<evidence type="ECO:0000313" key="11">
    <source>
        <dbReference type="Proteomes" id="UP001388673"/>
    </source>
</evidence>
<comment type="catalytic activity">
    <reaction evidence="6">
        <text>Successive hydrolysis of beta-D-glucose units from the non-reducing ends of (1-&gt;3)-beta-D-glucans, releasing alpha-glucose.</text>
        <dbReference type="EC" id="3.2.1.58"/>
    </reaction>
</comment>
<feature type="region of interest" description="Disordered" evidence="8">
    <location>
        <begin position="1"/>
        <end position="150"/>
    </location>
</feature>
<dbReference type="GO" id="GO:0004338">
    <property type="term" value="F:glucan exo-1,3-beta-glucosidase activity"/>
    <property type="evidence" value="ECO:0007669"/>
    <property type="project" value="UniProtKB-EC"/>
</dbReference>
<dbReference type="EC" id="3.2.1.58" evidence="7"/>
<accession>A0AAW0YWD6</accession>
<evidence type="ECO:0000256" key="3">
    <source>
        <dbReference type="ARBA" id="ARBA00023180"/>
    </source>
</evidence>
<keyword evidence="9" id="KW-0472">Membrane</keyword>
<keyword evidence="11" id="KW-1185">Reference proteome</keyword>
<feature type="compositionally biased region" description="Gly residues" evidence="8">
    <location>
        <begin position="56"/>
        <end position="73"/>
    </location>
</feature>
<dbReference type="Gene3D" id="3.20.20.80">
    <property type="entry name" value="Glycosidases"/>
    <property type="match status" value="1"/>
</dbReference>
<keyword evidence="9" id="KW-0812">Transmembrane</keyword>
<evidence type="ECO:0000256" key="8">
    <source>
        <dbReference type="SAM" id="MobiDB-lite"/>
    </source>
</evidence>
<dbReference type="GO" id="GO:0009251">
    <property type="term" value="P:glucan catabolic process"/>
    <property type="evidence" value="ECO:0007669"/>
    <property type="project" value="TreeGrafter"/>
</dbReference>
<dbReference type="GeneID" id="92184416"/>
<evidence type="ECO:0000256" key="6">
    <source>
        <dbReference type="ARBA" id="ARBA00036824"/>
    </source>
</evidence>
<organism evidence="10 11">
    <name type="scientific">Kwoniella newhampshirensis</name>
    <dbReference type="NCBI Taxonomy" id="1651941"/>
    <lineage>
        <taxon>Eukaryota</taxon>
        <taxon>Fungi</taxon>
        <taxon>Dikarya</taxon>
        <taxon>Basidiomycota</taxon>
        <taxon>Agaricomycotina</taxon>
        <taxon>Tremellomycetes</taxon>
        <taxon>Tremellales</taxon>
        <taxon>Cryptococcaceae</taxon>
        <taxon>Kwoniella</taxon>
    </lineage>
</organism>
<reference evidence="10 11" key="1">
    <citation type="journal article" date="2024" name="bioRxiv">
        <title>Comparative genomics of Cryptococcus and Kwoniella reveals pathogenesis evolution and contrasting karyotype dynamics via intercentromeric recombination or chromosome fusion.</title>
        <authorList>
            <person name="Coelho M.A."/>
            <person name="David-Palma M."/>
            <person name="Shea T."/>
            <person name="Bowers K."/>
            <person name="McGinley-Smith S."/>
            <person name="Mohammad A.W."/>
            <person name="Gnirke A."/>
            <person name="Yurkov A.M."/>
            <person name="Nowrousian M."/>
            <person name="Sun S."/>
            <person name="Cuomo C.A."/>
            <person name="Heitman J."/>
        </authorList>
    </citation>
    <scope>NUCLEOTIDE SEQUENCE [LARGE SCALE GENOMIC DNA]</scope>
    <source>
        <strain evidence="10 11">CBS 13917</strain>
    </source>
</reference>
<feature type="compositionally biased region" description="Gly residues" evidence="8">
    <location>
        <begin position="243"/>
        <end position="252"/>
    </location>
</feature>
<dbReference type="RefSeq" id="XP_066799446.1">
    <property type="nucleotide sequence ID" value="XM_066950231.1"/>
</dbReference>
<sequence length="866" mass="91494">MSSKKSRPPPVASRHGPIHISSPIPRSPDSALLSPSIRERENQRSGTGSPSASPSPGGGVSGGILKNGGGSGGRKGRAIAGLGFDMGRSRGGRGDAGYEEYDLSPTHAYLEDFDSYPSTPDPSHTPIPQSPSMDSPGFSATEKDPLGEFGRNQYPSNAYLAPTLHSHGGRNHSGLGVAEGGEKGRGGRKGYGGSKRTCIPTNPTKRRWLFFGVPIGLVVIAAVAVGVVVGTQHKSSSSSSSGSGSGAAGGTSSGATKNGTGKGQTTTTAFNPFITTGSGKNGTTVTTDLGVNFTYINGFGGSWAQDPYNPYHVSGRAQSWSPSLLEDWVWGQHIVRGVNLGGWLVTEPFIAPALYEQYQDSTPKAVDEYTLSQAMGADLATKMEEHYKTFITEEDFALIASAGLNYVRIALGYWAVQTEDGEPYLPGVSWTYFLKAVAWGRKYGIRILIDFHALPGSQNGWNHSGKAGTVNWMYGVMGIANAERSLEVIRSITEFISQDGIRQGVPMLGLVNEVMAKTVGKDVMAAFYYQAYELVRGITGYGAGKGPVLLMHEGFLGVAAWSGFLSGADRLALDQHPYLAFSAQSTASYAAQASTVCSWGGGTNDSSTSFGLTFGGEWSNAVNDCGYWLNGVGSTPSYSSLGADYCKTSEEYFNWSDETRQGIMSYTMANMDALQNWFFWTWKIGNSTVMGYPTSPLWHYKLGWESGWIPRDPRAAGGHCGAIGVGGNRFLGRYPASATGSLSTPTPVIAADQLASHSVWPPTSLGPNFTDTAQIALFPTYTQTGTTVVLPTVSHPANATIGSGWANVADTTGAWVKVAGCIYPDSYDANAASLVPTALCTGSSAKRRGVAMDLGARATPTPTLKR</sequence>
<evidence type="ECO:0000256" key="7">
    <source>
        <dbReference type="ARBA" id="ARBA00038929"/>
    </source>
</evidence>
<dbReference type="FunFam" id="3.20.20.80:FF:000033">
    <property type="entry name" value="Glucan 1,3-beta-glucosidase A"/>
    <property type="match status" value="1"/>
</dbReference>
<evidence type="ECO:0000256" key="1">
    <source>
        <dbReference type="ARBA" id="ARBA00005641"/>
    </source>
</evidence>
<dbReference type="EMBL" id="JBCAWK010000015">
    <property type="protein sequence ID" value="KAK8843498.1"/>
    <property type="molecule type" value="Genomic_DNA"/>
</dbReference>
<name>A0AAW0YWD6_9TREE</name>
<feature type="compositionally biased region" description="Pro residues" evidence="8">
    <location>
        <begin position="119"/>
        <end position="129"/>
    </location>
</feature>
<dbReference type="KEGG" id="kne:92184416"/>
<dbReference type="InterPro" id="IPR050386">
    <property type="entry name" value="Glycosyl_hydrolase_5"/>
</dbReference>
<evidence type="ECO:0000256" key="4">
    <source>
        <dbReference type="ARBA" id="ARBA00023295"/>
    </source>
</evidence>
<comment type="similarity">
    <text evidence="1">Belongs to the glycosyl hydrolase 5 (cellulase A) family.</text>
</comment>
<keyword evidence="3" id="KW-0325">Glycoprotein</keyword>
<evidence type="ECO:0000256" key="9">
    <source>
        <dbReference type="SAM" id="Phobius"/>
    </source>
</evidence>
<dbReference type="PANTHER" id="PTHR31297">
    <property type="entry name" value="GLUCAN ENDO-1,6-BETA-GLUCOSIDASE B"/>
    <property type="match status" value="1"/>
</dbReference>
<evidence type="ECO:0000256" key="2">
    <source>
        <dbReference type="ARBA" id="ARBA00022801"/>
    </source>
</evidence>
<feature type="compositionally biased region" description="Low complexity" evidence="8">
    <location>
        <begin position="233"/>
        <end position="242"/>
    </location>
</feature>
<dbReference type="GO" id="GO:0005576">
    <property type="term" value="C:extracellular region"/>
    <property type="evidence" value="ECO:0007669"/>
    <property type="project" value="TreeGrafter"/>
</dbReference>
<feature type="region of interest" description="Disordered" evidence="8">
    <location>
        <begin position="233"/>
        <end position="277"/>
    </location>
</feature>
<evidence type="ECO:0000313" key="10">
    <source>
        <dbReference type="EMBL" id="KAK8843498.1"/>
    </source>
</evidence>
<dbReference type="InterPro" id="IPR017853">
    <property type="entry name" value="GH"/>
</dbReference>
<evidence type="ECO:0000256" key="5">
    <source>
        <dbReference type="ARBA" id="ARBA00023316"/>
    </source>
</evidence>
<keyword evidence="9" id="KW-1133">Transmembrane helix</keyword>
<keyword evidence="5" id="KW-0961">Cell wall biogenesis/degradation</keyword>
<feature type="compositionally biased region" description="Low complexity" evidence="8">
    <location>
        <begin position="45"/>
        <end position="55"/>
    </location>
</feature>
<feature type="region of interest" description="Disordered" evidence="8">
    <location>
        <begin position="165"/>
        <end position="198"/>
    </location>
</feature>
<gene>
    <name evidence="10" type="ORF">IAR55_007158</name>
</gene>